<dbReference type="InterPro" id="IPR011989">
    <property type="entry name" value="ARM-like"/>
</dbReference>
<comment type="caution">
    <text evidence="1">The sequence shown here is derived from an EMBL/GenBank/DDBJ whole genome shotgun (WGS) entry which is preliminary data.</text>
</comment>
<evidence type="ECO:0000313" key="1">
    <source>
        <dbReference type="EMBL" id="KRX08226.1"/>
    </source>
</evidence>
<evidence type="ECO:0000313" key="2">
    <source>
        <dbReference type="Proteomes" id="UP000054937"/>
    </source>
</evidence>
<keyword evidence="2" id="KW-1185">Reference proteome</keyword>
<dbReference type="SUPFAM" id="SSF48371">
    <property type="entry name" value="ARM repeat"/>
    <property type="match status" value="1"/>
</dbReference>
<dbReference type="InterPro" id="IPR016024">
    <property type="entry name" value="ARM-type_fold"/>
</dbReference>
<gene>
    <name evidence="1" type="ORF">PPERSA_07706</name>
</gene>
<protein>
    <submittedName>
        <fullName evidence="1">Armadillo-type fold</fullName>
    </submittedName>
</protein>
<dbReference type="AlphaFoldDB" id="A0A0V0R0Z5"/>
<sequence length="237" mass="28273">MQEQTKSIFSQNENLFQQVQSQKNDKKIVKEALNQKREDFRVQVRKQQTFNQLKLKRLKFTNENQGDQKQIDMQVFDSYIKQIIEFQVKQQQQEQSEQPNNNLVSQFVQINLILEKIRNISFNENYAQILCKNDSFLNTLVSLLQNSNIQKNHQDSTLTQFSCEICWIISNLCFYSSYFPFQNINFMEQLAETVLSLLQIQSIQIKAIVIKFTFYCYLSQSVDKFYIVQHIEKNMEN</sequence>
<dbReference type="EMBL" id="LDAU01000068">
    <property type="protein sequence ID" value="KRX08226.1"/>
    <property type="molecule type" value="Genomic_DNA"/>
</dbReference>
<dbReference type="Gene3D" id="1.25.10.10">
    <property type="entry name" value="Leucine-rich Repeat Variant"/>
    <property type="match status" value="1"/>
</dbReference>
<organism evidence="1 2">
    <name type="scientific">Pseudocohnilembus persalinus</name>
    <name type="common">Ciliate</name>
    <dbReference type="NCBI Taxonomy" id="266149"/>
    <lineage>
        <taxon>Eukaryota</taxon>
        <taxon>Sar</taxon>
        <taxon>Alveolata</taxon>
        <taxon>Ciliophora</taxon>
        <taxon>Intramacronucleata</taxon>
        <taxon>Oligohymenophorea</taxon>
        <taxon>Scuticociliatia</taxon>
        <taxon>Philasterida</taxon>
        <taxon>Pseudocohnilembidae</taxon>
        <taxon>Pseudocohnilembus</taxon>
    </lineage>
</organism>
<name>A0A0V0R0Z5_PSEPJ</name>
<dbReference type="InParanoid" id="A0A0V0R0Z5"/>
<reference evidence="1 2" key="1">
    <citation type="journal article" date="2015" name="Sci. Rep.">
        <title>Genome of the facultative scuticociliatosis pathogen Pseudocohnilembus persalinus provides insight into its virulence through horizontal gene transfer.</title>
        <authorList>
            <person name="Xiong J."/>
            <person name="Wang G."/>
            <person name="Cheng J."/>
            <person name="Tian M."/>
            <person name="Pan X."/>
            <person name="Warren A."/>
            <person name="Jiang C."/>
            <person name="Yuan D."/>
            <person name="Miao W."/>
        </authorList>
    </citation>
    <scope>NUCLEOTIDE SEQUENCE [LARGE SCALE GENOMIC DNA]</scope>
    <source>
        <strain evidence="1">36N120E</strain>
    </source>
</reference>
<proteinExistence type="predicted"/>
<accession>A0A0V0R0Z5</accession>
<dbReference type="Proteomes" id="UP000054937">
    <property type="component" value="Unassembled WGS sequence"/>
</dbReference>